<feature type="region of interest" description="Disordered" evidence="1">
    <location>
        <begin position="167"/>
        <end position="257"/>
    </location>
</feature>
<feature type="compositionally biased region" description="Basic and acidic residues" evidence="1">
    <location>
        <begin position="221"/>
        <end position="243"/>
    </location>
</feature>
<feature type="compositionally biased region" description="Polar residues" evidence="1">
    <location>
        <begin position="195"/>
        <end position="208"/>
    </location>
</feature>
<gene>
    <name evidence="2" type="ORF">C4D60_Mb11t01640</name>
</gene>
<name>A0A4S8J0X8_MUSBA</name>
<comment type="caution">
    <text evidence="2">The sequence shown here is derived from an EMBL/GenBank/DDBJ whole genome shotgun (WGS) entry which is preliminary data.</text>
</comment>
<feature type="compositionally biased region" description="Polar residues" evidence="1">
    <location>
        <begin position="170"/>
        <end position="187"/>
    </location>
</feature>
<evidence type="ECO:0000256" key="1">
    <source>
        <dbReference type="SAM" id="MobiDB-lite"/>
    </source>
</evidence>
<protein>
    <submittedName>
        <fullName evidence="2">Uncharacterized protein</fullName>
    </submittedName>
</protein>
<dbReference type="PANTHER" id="PTHR37202">
    <property type="entry name" value="ANKYRIN REPEAT PROTEIN"/>
    <property type="match status" value="1"/>
</dbReference>
<dbReference type="AlphaFoldDB" id="A0A4S8J0X8"/>
<accession>A0A4S8J0X8</accession>
<evidence type="ECO:0000313" key="2">
    <source>
        <dbReference type="EMBL" id="THU54968.1"/>
    </source>
</evidence>
<keyword evidence="3" id="KW-1185">Reference proteome</keyword>
<reference evidence="2 3" key="1">
    <citation type="journal article" date="2019" name="Nat. Plants">
        <title>Genome sequencing of Musa balbisiana reveals subgenome evolution and function divergence in polyploid bananas.</title>
        <authorList>
            <person name="Yao X."/>
        </authorList>
    </citation>
    <scope>NUCLEOTIDE SEQUENCE [LARGE SCALE GENOMIC DNA]</scope>
    <source>
        <strain evidence="3">cv. DH-PKW</strain>
        <tissue evidence="2">Leaves</tissue>
    </source>
</reference>
<organism evidence="2 3">
    <name type="scientific">Musa balbisiana</name>
    <name type="common">Banana</name>
    <dbReference type="NCBI Taxonomy" id="52838"/>
    <lineage>
        <taxon>Eukaryota</taxon>
        <taxon>Viridiplantae</taxon>
        <taxon>Streptophyta</taxon>
        <taxon>Embryophyta</taxon>
        <taxon>Tracheophyta</taxon>
        <taxon>Spermatophyta</taxon>
        <taxon>Magnoliopsida</taxon>
        <taxon>Liliopsida</taxon>
        <taxon>Zingiberales</taxon>
        <taxon>Musaceae</taxon>
        <taxon>Musa</taxon>
    </lineage>
</organism>
<dbReference type="EMBL" id="PYDT01000007">
    <property type="protein sequence ID" value="THU54968.1"/>
    <property type="molecule type" value="Genomic_DNA"/>
</dbReference>
<sequence length="257" mass="28467">MAGKEVREYTNLSDPKDRKWGKGKDKIDDEDITFQRMVAKMQEVAGERGGYLHGRGALDSDDLLYLKEQNRWKLRKMLSVFYGALRNELLLHLRYPHYKAASLVDSSPATLPLPLRVEPKPKTGISLVDSSPAPLPLPLPLRVEPKPKSGIRQQDLLKNIIGIKPKRQKVSSPSSLQSERLTVSSTGDGEGQLGKNISHSTPSKTQKNACLAANVAMQEQPVHEDTSMKTNGDEANQKPEDTVKSLLGLAYESSDDE</sequence>
<evidence type="ECO:0000313" key="3">
    <source>
        <dbReference type="Proteomes" id="UP000317650"/>
    </source>
</evidence>
<proteinExistence type="predicted"/>
<dbReference type="PANTHER" id="PTHR37202:SF1">
    <property type="entry name" value="ANKYRIN REPEAT PROTEIN"/>
    <property type="match status" value="1"/>
</dbReference>
<dbReference type="Proteomes" id="UP000317650">
    <property type="component" value="Chromosome 11"/>
</dbReference>
<feature type="region of interest" description="Disordered" evidence="1">
    <location>
        <begin position="1"/>
        <end position="25"/>
    </location>
</feature>